<evidence type="ECO:0000313" key="1">
    <source>
        <dbReference type="EMBL" id="BBU35272.1"/>
    </source>
</evidence>
<proteinExistence type="predicted"/>
<name>A0ABM7HE11_9FIRM</name>
<evidence type="ECO:0000313" key="2">
    <source>
        <dbReference type="Proteomes" id="UP000509249"/>
    </source>
</evidence>
<dbReference type="Proteomes" id="UP000509249">
    <property type="component" value="Chromosome"/>
</dbReference>
<protein>
    <submittedName>
        <fullName evidence="1">Uncharacterized protein</fullName>
    </submittedName>
</protein>
<keyword evidence="2" id="KW-1185">Reference proteome</keyword>
<dbReference type="EMBL" id="AP022321">
    <property type="protein sequence ID" value="BBU35272.1"/>
    <property type="molecule type" value="Genomic_DNA"/>
</dbReference>
<sequence length="80" mass="9108">MSSGCNDGDTKDSKLINQKESQWILDQIGTDPHAFKADYLGKRAVSHYDVYKQNKTGELLLRRKNSSEFIRTRIGCDDAE</sequence>
<gene>
    <name evidence="1" type="ORF">VEIT17_17180</name>
</gene>
<reference evidence="1 2" key="1">
    <citation type="journal article" date="2020" name="Int. J. Syst. Evol. Microbiol.">
        <title>Veillonella nakazawae sp. nov., an anaerobic gram-negative coccus isolated from the oral cavity of Japanese children.</title>
        <authorList>
            <person name="Mashima I."/>
            <person name="Theodorea C.F."/>
            <person name="Djais A.A."/>
            <person name="Kunihiro T."/>
            <person name="Kawamura Y."/>
            <person name="Otomo M."/>
            <person name="Saitoh M."/>
            <person name="Tamai R."/>
            <person name="Kiyoura Y."/>
        </authorList>
    </citation>
    <scope>NUCLEOTIDE SEQUENCE [LARGE SCALE GENOMIC DNA]</scope>
    <source>
        <strain evidence="1 2">T1-7</strain>
    </source>
</reference>
<accession>A0ABM7HE11</accession>
<organism evidence="1 2">
    <name type="scientific">Veillonella nakazawae</name>
    <dbReference type="NCBI Taxonomy" id="2682456"/>
    <lineage>
        <taxon>Bacteria</taxon>
        <taxon>Bacillati</taxon>
        <taxon>Bacillota</taxon>
        <taxon>Negativicutes</taxon>
        <taxon>Veillonellales</taxon>
        <taxon>Veillonellaceae</taxon>
        <taxon>Veillonella</taxon>
    </lineage>
</organism>
<dbReference type="RefSeq" id="WP_178885717.1">
    <property type="nucleotide sequence ID" value="NZ_AP022321.1"/>
</dbReference>